<dbReference type="OrthoDB" id="1851322at2"/>
<feature type="transmembrane region" description="Helical" evidence="5">
    <location>
        <begin position="111"/>
        <end position="134"/>
    </location>
</feature>
<proteinExistence type="predicted"/>
<dbReference type="GO" id="GO:0016020">
    <property type="term" value="C:membrane"/>
    <property type="evidence" value="ECO:0007669"/>
    <property type="project" value="UniProtKB-SubCell"/>
</dbReference>
<organism evidence="6 7">
    <name type="scientific">Caproicibacter fermentans</name>
    <dbReference type="NCBI Taxonomy" id="2576756"/>
    <lineage>
        <taxon>Bacteria</taxon>
        <taxon>Bacillati</taxon>
        <taxon>Bacillota</taxon>
        <taxon>Clostridia</taxon>
        <taxon>Eubacteriales</taxon>
        <taxon>Acutalibacteraceae</taxon>
        <taxon>Caproicibacter</taxon>
    </lineage>
</organism>
<evidence type="ECO:0000256" key="5">
    <source>
        <dbReference type="SAM" id="Phobius"/>
    </source>
</evidence>
<comment type="subcellular location">
    <subcellularLocation>
        <location evidence="1">Membrane</location>
        <topology evidence="1">Multi-pass membrane protein</topology>
    </subcellularLocation>
</comment>
<evidence type="ECO:0000256" key="2">
    <source>
        <dbReference type="ARBA" id="ARBA00022692"/>
    </source>
</evidence>
<evidence type="ECO:0000256" key="4">
    <source>
        <dbReference type="ARBA" id="ARBA00023136"/>
    </source>
</evidence>
<dbReference type="PANTHER" id="PTHR37306">
    <property type="entry name" value="COLICIN V PRODUCTION PROTEIN"/>
    <property type="match status" value="1"/>
</dbReference>
<evidence type="ECO:0000313" key="7">
    <source>
        <dbReference type="Proteomes" id="UP000469440"/>
    </source>
</evidence>
<accession>A0A6N8HXG9</accession>
<evidence type="ECO:0000256" key="3">
    <source>
        <dbReference type="ARBA" id="ARBA00022989"/>
    </source>
</evidence>
<sequence>MGTFYDLALLGVLLIFVISGLHRGIVRTVIELAGFIASLVLSARLSARFAAAAGPYLAKAAPSLQLSQTLSRILAAAVLFIGLEILVHLIASSADHLFRLPVLRQVNALLGGVFGLVKGVAVLLVICALTQLAVPSGQGAKSVWKEIGDSQILQFTKKKNPVDALLQADLWNGVNWDAKQKQKL</sequence>
<reference evidence="6 7" key="1">
    <citation type="submission" date="2019-09" db="EMBL/GenBank/DDBJ databases">
        <title>Genome sequence of Clostridium sp. EA1.</title>
        <authorList>
            <person name="Poehlein A."/>
            <person name="Bengelsdorf F.R."/>
            <person name="Daniel R."/>
        </authorList>
    </citation>
    <scope>NUCLEOTIDE SEQUENCE [LARGE SCALE GENOMIC DNA]</scope>
    <source>
        <strain evidence="6 7">EA1</strain>
    </source>
</reference>
<evidence type="ECO:0000256" key="1">
    <source>
        <dbReference type="ARBA" id="ARBA00004141"/>
    </source>
</evidence>
<dbReference type="EMBL" id="VWXL01000027">
    <property type="protein sequence ID" value="MVB10358.1"/>
    <property type="molecule type" value="Genomic_DNA"/>
</dbReference>
<keyword evidence="7" id="KW-1185">Reference proteome</keyword>
<comment type="caution">
    <text evidence="6">The sequence shown here is derived from an EMBL/GenBank/DDBJ whole genome shotgun (WGS) entry which is preliminary data.</text>
</comment>
<gene>
    <name evidence="6" type="ORF">CAFE_10460</name>
</gene>
<dbReference type="Proteomes" id="UP000469440">
    <property type="component" value="Unassembled WGS sequence"/>
</dbReference>
<keyword evidence="2 5" id="KW-0812">Transmembrane</keyword>
<protein>
    <submittedName>
        <fullName evidence="6">Colicin V production protein</fullName>
    </submittedName>
</protein>
<keyword evidence="4 5" id="KW-0472">Membrane</keyword>
<feature type="transmembrane region" description="Helical" evidence="5">
    <location>
        <begin position="70"/>
        <end position="91"/>
    </location>
</feature>
<dbReference type="RefSeq" id="WP_156990015.1">
    <property type="nucleotide sequence ID" value="NZ_VWXL01000027.1"/>
</dbReference>
<evidence type="ECO:0000313" key="6">
    <source>
        <dbReference type="EMBL" id="MVB10358.1"/>
    </source>
</evidence>
<dbReference type="Pfam" id="PF02674">
    <property type="entry name" value="Colicin_V"/>
    <property type="match status" value="1"/>
</dbReference>
<dbReference type="PANTHER" id="PTHR37306:SF1">
    <property type="entry name" value="COLICIN V PRODUCTION PROTEIN"/>
    <property type="match status" value="1"/>
</dbReference>
<feature type="transmembrane region" description="Helical" evidence="5">
    <location>
        <begin position="33"/>
        <end position="58"/>
    </location>
</feature>
<dbReference type="AlphaFoldDB" id="A0A6N8HXG9"/>
<name>A0A6N8HXG9_9FIRM</name>
<dbReference type="InterPro" id="IPR003825">
    <property type="entry name" value="Colicin-V_CvpA"/>
</dbReference>
<dbReference type="GO" id="GO:0009403">
    <property type="term" value="P:toxin biosynthetic process"/>
    <property type="evidence" value="ECO:0007669"/>
    <property type="project" value="InterPro"/>
</dbReference>
<keyword evidence="3 5" id="KW-1133">Transmembrane helix</keyword>